<proteinExistence type="predicted"/>
<dbReference type="PANTHER" id="PTHR43861">
    <property type="entry name" value="TRANS-ACONITATE 2-METHYLTRANSFERASE-RELATED"/>
    <property type="match status" value="1"/>
</dbReference>
<dbReference type="SUPFAM" id="SSF53335">
    <property type="entry name" value="S-adenosyl-L-methionine-dependent methyltransferases"/>
    <property type="match status" value="1"/>
</dbReference>
<accession>A0A1F5IQD4</accession>
<evidence type="ECO:0000313" key="3">
    <source>
        <dbReference type="EMBL" id="OGE18583.1"/>
    </source>
</evidence>
<reference evidence="3 4" key="1">
    <citation type="journal article" date="2016" name="Nat. Commun.">
        <title>Thousands of microbial genomes shed light on interconnected biogeochemical processes in an aquifer system.</title>
        <authorList>
            <person name="Anantharaman K."/>
            <person name="Brown C.T."/>
            <person name="Hug L.A."/>
            <person name="Sharon I."/>
            <person name="Castelle C.J."/>
            <person name="Probst A.J."/>
            <person name="Thomas B.C."/>
            <person name="Singh A."/>
            <person name="Wilkins M.J."/>
            <person name="Karaoz U."/>
            <person name="Brodie E.L."/>
            <person name="Williams K.H."/>
            <person name="Hubbard S.S."/>
            <person name="Banfield J.F."/>
        </authorList>
    </citation>
    <scope>NUCLEOTIDE SEQUENCE [LARGE SCALE GENOMIC DNA]</scope>
</reference>
<dbReference type="AlphaFoldDB" id="A0A1F5IQD4"/>
<evidence type="ECO:0000259" key="2">
    <source>
        <dbReference type="Pfam" id="PF13649"/>
    </source>
</evidence>
<dbReference type="EMBL" id="MFCR01000011">
    <property type="protein sequence ID" value="OGE18583.1"/>
    <property type="molecule type" value="Genomic_DNA"/>
</dbReference>
<comment type="caution">
    <text evidence="3">The sequence shown here is derived from an EMBL/GenBank/DDBJ whole genome shotgun (WGS) entry which is preliminary data.</text>
</comment>
<gene>
    <name evidence="3" type="ORF">A2871_03745</name>
</gene>
<name>A0A1F5IQD4_9BACT</name>
<dbReference type="InterPro" id="IPR041698">
    <property type="entry name" value="Methyltransf_25"/>
</dbReference>
<dbReference type="Pfam" id="PF13649">
    <property type="entry name" value="Methyltransf_25"/>
    <property type="match status" value="1"/>
</dbReference>
<dbReference type="Gene3D" id="3.40.50.150">
    <property type="entry name" value="Vaccinia Virus protein VP39"/>
    <property type="match status" value="1"/>
</dbReference>
<evidence type="ECO:0000313" key="4">
    <source>
        <dbReference type="Proteomes" id="UP000176336"/>
    </source>
</evidence>
<feature type="domain" description="Methyltransferase" evidence="2">
    <location>
        <begin position="42"/>
        <end position="133"/>
    </location>
</feature>
<dbReference type="GO" id="GO:0016740">
    <property type="term" value="F:transferase activity"/>
    <property type="evidence" value="ECO:0007669"/>
    <property type="project" value="UniProtKB-KW"/>
</dbReference>
<protein>
    <recommendedName>
        <fullName evidence="2">Methyltransferase domain-containing protein</fullName>
    </recommendedName>
</protein>
<evidence type="ECO:0000256" key="1">
    <source>
        <dbReference type="ARBA" id="ARBA00022679"/>
    </source>
</evidence>
<dbReference type="CDD" id="cd02440">
    <property type="entry name" value="AdoMet_MTases"/>
    <property type="match status" value="1"/>
</dbReference>
<dbReference type="Proteomes" id="UP000176336">
    <property type="component" value="Unassembled WGS sequence"/>
</dbReference>
<dbReference type="InterPro" id="IPR029063">
    <property type="entry name" value="SAM-dependent_MTases_sf"/>
</dbReference>
<keyword evidence="1" id="KW-0808">Transferase</keyword>
<sequence length="199" mass="22373">MKNLVREGYNKAAESYSSSRDQFSNTKYLEKLANLLQPGATVLDLGCGSGVPIDKFLIDKGFEVIGIDISEIQIELAKQNIPNTEFFVKDMSELKNGEFSVDAAVSFYAIFHTPREEHQELFKKINSFLPEGGLILVTMGSGEWEGEEDDFHGAKMWWSHYGAEKNKEIIEKAGFEIILNEIDTSGGERHLFILARKTS</sequence>
<organism evidence="3 4">
    <name type="scientific">Candidatus Daviesbacteria bacterium RIFCSPHIGHO2_01_FULL_41_23</name>
    <dbReference type="NCBI Taxonomy" id="1797764"/>
    <lineage>
        <taxon>Bacteria</taxon>
        <taxon>Candidatus Daviesiibacteriota</taxon>
    </lineage>
</organism>